<keyword evidence="1" id="KW-0812">Transmembrane</keyword>
<dbReference type="RefSeq" id="WP_209990143.1">
    <property type="nucleotide sequence ID" value="NZ_JBHUKY010000054.1"/>
</dbReference>
<feature type="transmembrane region" description="Helical" evidence="1">
    <location>
        <begin position="16"/>
        <end position="36"/>
    </location>
</feature>
<feature type="transmembrane region" description="Helical" evidence="1">
    <location>
        <begin position="190"/>
        <end position="207"/>
    </location>
</feature>
<comment type="caution">
    <text evidence="2">The sequence shown here is derived from an EMBL/GenBank/DDBJ whole genome shotgun (WGS) entry which is preliminary data.</text>
</comment>
<dbReference type="PANTHER" id="PTHR37305:SF2">
    <property type="entry name" value="BACITRACIN TRANSPORT PERMEASE PROTEIN BCRB"/>
    <property type="match status" value="1"/>
</dbReference>
<sequence>MISWALFKANLRVNRFIWLLIIAVYSFYSAVLVSMFNPDSVDKLKEMLDMLPAELMNAMGMNFGTTLLTFLSGTLYSILLYLFPLIISIIVNHRLIAVHVDKGSMSYLLSTANSRTRIAATQAVYSLASITAVFMWLTGLTLVISSAMFPGLLDTKQFILLNLYALLMYYTINGICFFASCIANEGKYSLGLGAGLPITFVLLQMLGDSGEKLNWIGNLSLFALFSPERLFAGDSFAYAAMGIFAGLAVILYASGIYCFNKKDLHI</sequence>
<keyword evidence="1" id="KW-0472">Membrane</keyword>
<evidence type="ECO:0000313" key="3">
    <source>
        <dbReference type="Proteomes" id="UP001597448"/>
    </source>
</evidence>
<dbReference type="EMBL" id="JBHUKY010000054">
    <property type="protein sequence ID" value="MFD2412877.1"/>
    <property type="molecule type" value="Genomic_DNA"/>
</dbReference>
<evidence type="ECO:0008006" key="4">
    <source>
        <dbReference type="Google" id="ProtNLM"/>
    </source>
</evidence>
<accession>A0ABW5FGM2</accession>
<dbReference type="PANTHER" id="PTHR37305">
    <property type="entry name" value="INTEGRAL MEMBRANE PROTEIN-RELATED"/>
    <property type="match status" value="1"/>
</dbReference>
<protein>
    <recommendedName>
        <fullName evidence="4">ABC-2 type transport system permease protein</fullName>
    </recommendedName>
</protein>
<proteinExistence type="predicted"/>
<keyword evidence="1" id="KW-1133">Transmembrane helix</keyword>
<evidence type="ECO:0000256" key="1">
    <source>
        <dbReference type="SAM" id="Phobius"/>
    </source>
</evidence>
<feature type="transmembrane region" description="Helical" evidence="1">
    <location>
        <begin position="161"/>
        <end position="183"/>
    </location>
</feature>
<keyword evidence="3" id="KW-1185">Reference proteome</keyword>
<feature type="transmembrane region" description="Helical" evidence="1">
    <location>
        <begin position="56"/>
        <end position="83"/>
    </location>
</feature>
<reference evidence="3" key="1">
    <citation type="journal article" date="2019" name="Int. J. Syst. Evol. Microbiol.">
        <title>The Global Catalogue of Microorganisms (GCM) 10K type strain sequencing project: providing services to taxonomists for standard genome sequencing and annotation.</title>
        <authorList>
            <consortium name="The Broad Institute Genomics Platform"/>
            <consortium name="The Broad Institute Genome Sequencing Center for Infectious Disease"/>
            <person name="Wu L."/>
            <person name="Ma J."/>
        </authorList>
    </citation>
    <scope>NUCLEOTIDE SEQUENCE [LARGE SCALE GENOMIC DNA]</scope>
    <source>
        <strain evidence="3">CCM 8725</strain>
    </source>
</reference>
<feature type="transmembrane region" description="Helical" evidence="1">
    <location>
        <begin position="124"/>
        <end position="149"/>
    </location>
</feature>
<organism evidence="2 3">
    <name type="scientific">Paenibacillus rhizoplanae</name>
    <dbReference type="NCBI Taxonomy" id="1917181"/>
    <lineage>
        <taxon>Bacteria</taxon>
        <taxon>Bacillati</taxon>
        <taxon>Bacillota</taxon>
        <taxon>Bacilli</taxon>
        <taxon>Bacillales</taxon>
        <taxon>Paenibacillaceae</taxon>
        <taxon>Paenibacillus</taxon>
    </lineage>
</organism>
<dbReference type="Proteomes" id="UP001597448">
    <property type="component" value="Unassembled WGS sequence"/>
</dbReference>
<feature type="transmembrane region" description="Helical" evidence="1">
    <location>
        <begin position="236"/>
        <end position="259"/>
    </location>
</feature>
<evidence type="ECO:0000313" key="2">
    <source>
        <dbReference type="EMBL" id="MFD2412877.1"/>
    </source>
</evidence>
<gene>
    <name evidence="2" type="ORF">ACFSX3_23635</name>
</gene>
<name>A0ABW5FGM2_9BACL</name>